<protein>
    <submittedName>
        <fullName evidence="1">Uncharacterized protein</fullName>
    </submittedName>
</protein>
<evidence type="ECO:0000313" key="2">
    <source>
        <dbReference type="Proteomes" id="UP000790709"/>
    </source>
</evidence>
<keyword evidence="2" id="KW-1185">Reference proteome</keyword>
<name>A0ACB8BDI9_9AGAM</name>
<reference evidence="1" key="1">
    <citation type="journal article" date="2021" name="New Phytol.">
        <title>Evolutionary innovations through gain and loss of genes in the ectomycorrhizal Boletales.</title>
        <authorList>
            <person name="Wu G."/>
            <person name="Miyauchi S."/>
            <person name="Morin E."/>
            <person name="Kuo A."/>
            <person name="Drula E."/>
            <person name="Varga T."/>
            <person name="Kohler A."/>
            <person name="Feng B."/>
            <person name="Cao Y."/>
            <person name="Lipzen A."/>
            <person name="Daum C."/>
            <person name="Hundley H."/>
            <person name="Pangilinan J."/>
            <person name="Johnson J."/>
            <person name="Barry K."/>
            <person name="LaButti K."/>
            <person name="Ng V."/>
            <person name="Ahrendt S."/>
            <person name="Min B."/>
            <person name="Choi I.G."/>
            <person name="Park H."/>
            <person name="Plett J.M."/>
            <person name="Magnuson J."/>
            <person name="Spatafora J.W."/>
            <person name="Nagy L.G."/>
            <person name="Henrissat B."/>
            <person name="Grigoriev I.V."/>
            <person name="Yang Z.L."/>
            <person name="Xu J."/>
            <person name="Martin F.M."/>
        </authorList>
    </citation>
    <scope>NUCLEOTIDE SEQUENCE</scope>
    <source>
        <strain evidence="1">KUC20120723A-06</strain>
    </source>
</reference>
<dbReference type="EMBL" id="MU266473">
    <property type="protein sequence ID" value="KAH7922763.1"/>
    <property type="molecule type" value="Genomic_DNA"/>
</dbReference>
<gene>
    <name evidence="1" type="ORF">BV22DRAFT_1037136</name>
</gene>
<organism evidence="1 2">
    <name type="scientific">Leucogyrophana mollusca</name>
    <dbReference type="NCBI Taxonomy" id="85980"/>
    <lineage>
        <taxon>Eukaryota</taxon>
        <taxon>Fungi</taxon>
        <taxon>Dikarya</taxon>
        <taxon>Basidiomycota</taxon>
        <taxon>Agaricomycotina</taxon>
        <taxon>Agaricomycetes</taxon>
        <taxon>Agaricomycetidae</taxon>
        <taxon>Boletales</taxon>
        <taxon>Boletales incertae sedis</taxon>
        <taxon>Leucogyrophana</taxon>
    </lineage>
</organism>
<accession>A0ACB8BDI9</accession>
<sequence>MSLLKRLWQRVARPTYFVGRDLEGNKYFEFPGTSNDFGRTKRTVKYRRNEDMWAYVANGKRLPVQWSAWLTHTRPNVPTIQELQADVARQQRVRMNAAILEARDQEERARVARIDAAPISPSHSSESYIESTEVRSHPSLAPEATSIPPPREPTSKAPDPWSKNRTASDEPEAWAPRARRRDDQ</sequence>
<proteinExistence type="predicted"/>
<comment type="caution">
    <text evidence="1">The sequence shown here is derived from an EMBL/GenBank/DDBJ whole genome shotgun (WGS) entry which is preliminary data.</text>
</comment>
<dbReference type="Proteomes" id="UP000790709">
    <property type="component" value="Unassembled WGS sequence"/>
</dbReference>
<evidence type="ECO:0000313" key="1">
    <source>
        <dbReference type="EMBL" id="KAH7922763.1"/>
    </source>
</evidence>